<gene>
    <name evidence="1" type="ORF">HNQ36_000341</name>
</gene>
<evidence type="ECO:0000313" key="2">
    <source>
        <dbReference type="Proteomes" id="UP000521227"/>
    </source>
</evidence>
<dbReference type="EMBL" id="JACHIJ010000001">
    <property type="protein sequence ID" value="MBB5050393.1"/>
    <property type="molecule type" value="Genomic_DNA"/>
</dbReference>
<dbReference type="AlphaFoldDB" id="A0A840MQX7"/>
<dbReference type="Proteomes" id="UP000521227">
    <property type="component" value="Unassembled WGS sequence"/>
</dbReference>
<comment type="caution">
    <text evidence="1">The sequence shown here is derived from an EMBL/GenBank/DDBJ whole genome shotgun (WGS) entry which is preliminary data.</text>
</comment>
<reference evidence="1 2" key="1">
    <citation type="submission" date="2020-08" db="EMBL/GenBank/DDBJ databases">
        <title>Genomic Encyclopedia of Type Strains, Phase IV (KMG-IV): sequencing the most valuable type-strain genomes for metagenomic binning, comparative biology and taxonomic classification.</title>
        <authorList>
            <person name="Goeker M."/>
        </authorList>
    </citation>
    <scope>NUCLEOTIDE SEQUENCE [LARGE SCALE GENOMIC DNA]</scope>
    <source>
        <strain evidence="1 2">DSM 17498</strain>
    </source>
</reference>
<organism evidence="1 2">
    <name type="scientific">Afipia massiliensis</name>
    <dbReference type="NCBI Taxonomy" id="211460"/>
    <lineage>
        <taxon>Bacteria</taxon>
        <taxon>Pseudomonadati</taxon>
        <taxon>Pseudomonadota</taxon>
        <taxon>Alphaproteobacteria</taxon>
        <taxon>Hyphomicrobiales</taxon>
        <taxon>Nitrobacteraceae</taxon>
        <taxon>Afipia</taxon>
    </lineage>
</organism>
<accession>A0A840MQX7</accession>
<protein>
    <submittedName>
        <fullName evidence="1">Uncharacterized protein</fullName>
    </submittedName>
</protein>
<dbReference type="RefSeq" id="WP_184082225.1">
    <property type="nucleotide sequence ID" value="NZ_JACHIJ010000001.1"/>
</dbReference>
<proteinExistence type="predicted"/>
<sequence length="70" mass="7683">MIEAATMSDLQVLARTSWSNGLACKSLNFVLKFSAALQKQLPTQFIFLSTQLVICANSNDTQLAPRPPIE</sequence>
<evidence type="ECO:0000313" key="1">
    <source>
        <dbReference type="EMBL" id="MBB5050393.1"/>
    </source>
</evidence>
<name>A0A840MQX7_9BRAD</name>